<dbReference type="GO" id="GO:0016020">
    <property type="term" value="C:membrane"/>
    <property type="evidence" value="ECO:0007669"/>
    <property type="project" value="TreeGrafter"/>
</dbReference>
<evidence type="ECO:0000256" key="4">
    <source>
        <dbReference type="RuleBase" id="RU000363"/>
    </source>
</evidence>
<dbReference type="Gramene" id="EME30921">
    <property type="protein sequence ID" value="EME30921"/>
    <property type="gene ID" value="Gasu_16890"/>
</dbReference>
<sequence length="280" mass="31173">MLILFCSLFALYLWFREARSKDYFRNKHVFITGASSGIGKSLAIHLATTKGARVSLAARSLNKLEDICKSIQKKGGSAHVIHLDLCDSSSFTKALEKSFQGFGNIDILIANAAVNNDGKCFASLSLEQIDKVIETNLRGTILFIHLVLMNMMKDNRGHIVGISSLAGYRGLPMGSIYGATKAALSNLFESLRIELYCSNVYITTIHPGFIDTPAIQGMKHPKLFLLSAETAAKKIANAIAQKKYTYSFPWVMEHIVMRFVRYLPENVFVPLLYLVTRKNI</sequence>
<evidence type="ECO:0000256" key="2">
    <source>
        <dbReference type="ARBA" id="ARBA00023002"/>
    </source>
</evidence>
<dbReference type="STRING" id="130081.M2W588"/>
<dbReference type="Pfam" id="PF00106">
    <property type="entry name" value="adh_short"/>
    <property type="match status" value="1"/>
</dbReference>
<dbReference type="PANTHER" id="PTHR44196">
    <property type="entry name" value="DEHYDROGENASE/REDUCTASE SDR FAMILY MEMBER 7B"/>
    <property type="match status" value="1"/>
</dbReference>
<dbReference type="eggNOG" id="KOG1205">
    <property type="taxonomic scope" value="Eukaryota"/>
</dbReference>
<dbReference type="Gene3D" id="3.40.50.720">
    <property type="entry name" value="NAD(P)-binding Rossmann-like Domain"/>
    <property type="match status" value="1"/>
</dbReference>
<evidence type="ECO:0000256" key="3">
    <source>
        <dbReference type="ARBA" id="ARBA00037096"/>
    </source>
</evidence>
<feature type="chain" id="PRO_5004028663" evidence="5">
    <location>
        <begin position="21"/>
        <end position="280"/>
    </location>
</feature>
<accession>M2W588</accession>
<evidence type="ECO:0000256" key="5">
    <source>
        <dbReference type="SAM" id="SignalP"/>
    </source>
</evidence>
<dbReference type="PRINTS" id="PR00081">
    <property type="entry name" value="GDHRDH"/>
</dbReference>
<dbReference type="PRINTS" id="PR00080">
    <property type="entry name" value="SDRFAMILY"/>
</dbReference>
<dbReference type="OrthoDB" id="6251714at2759"/>
<organism evidence="6 7">
    <name type="scientific">Galdieria sulphuraria</name>
    <name type="common">Red alga</name>
    <dbReference type="NCBI Taxonomy" id="130081"/>
    <lineage>
        <taxon>Eukaryota</taxon>
        <taxon>Rhodophyta</taxon>
        <taxon>Bangiophyceae</taxon>
        <taxon>Galdieriales</taxon>
        <taxon>Galdieriaceae</taxon>
        <taxon>Galdieria</taxon>
    </lineage>
</organism>
<dbReference type="InterPro" id="IPR036291">
    <property type="entry name" value="NAD(P)-bd_dom_sf"/>
</dbReference>
<proteinExistence type="inferred from homology"/>
<keyword evidence="2" id="KW-0560">Oxidoreductase</keyword>
<dbReference type="AlphaFoldDB" id="M2W588"/>
<protein>
    <submittedName>
        <fullName evidence="6">Short-chain dehydrogenase/reductase SDR</fullName>
    </submittedName>
</protein>
<dbReference type="SUPFAM" id="SSF51735">
    <property type="entry name" value="NAD(P)-binding Rossmann-fold domains"/>
    <property type="match status" value="1"/>
</dbReference>
<dbReference type="InterPro" id="IPR002347">
    <property type="entry name" value="SDR_fam"/>
</dbReference>
<dbReference type="KEGG" id="gsl:Gasu_16890"/>
<evidence type="ECO:0000313" key="6">
    <source>
        <dbReference type="EMBL" id="EME30921.1"/>
    </source>
</evidence>
<dbReference type="OMA" id="WISTHPV"/>
<gene>
    <name evidence="6" type="ORF">Gasu_16890</name>
</gene>
<dbReference type="EMBL" id="KB454495">
    <property type="protein sequence ID" value="EME30921.1"/>
    <property type="molecule type" value="Genomic_DNA"/>
</dbReference>
<dbReference type="Proteomes" id="UP000030680">
    <property type="component" value="Unassembled WGS sequence"/>
</dbReference>
<comment type="similarity">
    <text evidence="1 4">Belongs to the short-chain dehydrogenases/reductases (SDR) family.</text>
</comment>
<keyword evidence="7" id="KW-1185">Reference proteome</keyword>
<dbReference type="RefSeq" id="XP_005707441.1">
    <property type="nucleotide sequence ID" value="XM_005707384.1"/>
</dbReference>
<dbReference type="PANTHER" id="PTHR44196:SF1">
    <property type="entry name" value="DEHYDROGENASE_REDUCTASE SDR FAMILY MEMBER 7B"/>
    <property type="match status" value="1"/>
</dbReference>
<dbReference type="PROSITE" id="PS00061">
    <property type="entry name" value="ADH_SHORT"/>
    <property type="match status" value="1"/>
</dbReference>
<evidence type="ECO:0000313" key="7">
    <source>
        <dbReference type="Proteomes" id="UP000030680"/>
    </source>
</evidence>
<reference evidence="7" key="1">
    <citation type="journal article" date="2013" name="Science">
        <title>Gene transfer from bacteria and archaea facilitated evolution of an extremophilic eukaryote.</title>
        <authorList>
            <person name="Schonknecht G."/>
            <person name="Chen W.H."/>
            <person name="Ternes C.M."/>
            <person name="Barbier G.G."/>
            <person name="Shrestha R.P."/>
            <person name="Stanke M."/>
            <person name="Brautigam A."/>
            <person name="Baker B.J."/>
            <person name="Banfield J.F."/>
            <person name="Garavito R.M."/>
            <person name="Carr K."/>
            <person name="Wilkerson C."/>
            <person name="Rensing S.A."/>
            <person name="Gagneul D."/>
            <person name="Dickenson N.E."/>
            <person name="Oesterhelt C."/>
            <person name="Lercher M.J."/>
            <person name="Weber A.P."/>
        </authorList>
    </citation>
    <scope>NUCLEOTIDE SEQUENCE [LARGE SCALE GENOMIC DNA]</scope>
    <source>
        <strain evidence="7">074W</strain>
    </source>
</reference>
<dbReference type="GO" id="GO:0016491">
    <property type="term" value="F:oxidoreductase activity"/>
    <property type="evidence" value="ECO:0007669"/>
    <property type="project" value="UniProtKB-KW"/>
</dbReference>
<name>M2W588_GALSU</name>
<dbReference type="CDD" id="cd05233">
    <property type="entry name" value="SDR_c"/>
    <property type="match status" value="1"/>
</dbReference>
<keyword evidence="5" id="KW-0732">Signal</keyword>
<feature type="signal peptide" evidence="5">
    <location>
        <begin position="1"/>
        <end position="20"/>
    </location>
</feature>
<evidence type="ECO:0000256" key="1">
    <source>
        <dbReference type="ARBA" id="ARBA00006484"/>
    </source>
</evidence>
<dbReference type="InterPro" id="IPR020904">
    <property type="entry name" value="Sc_DH/Rdtase_CS"/>
</dbReference>
<comment type="function">
    <text evidence="3">Putative oxidoreductase.</text>
</comment>
<dbReference type="GeneID" id="17089616"/>